<organism evidence="2 3">
    <name type="scientific">Archangium minus</name>
    <dbReference type="NCBI Taxonomy" id="83450"/>
    <lineage>
        <taxon>Bacteria</taxon>
        <taxon>Pseudomonadati</taxon>
        <taxon>Myxococcota</taxon>
        <taxon>Myxococcia</taxon>
        <taxon>Myxococcales</taxon>
        <taxon>Cystobacterineae</taxon>
        <taxon>Archangiaceae</taxon>
        <taxon>Archangium</taxon>
    </lineage>
</organism>
<proteinExistence type="predicted"/>
<name>A0ABY9WL55_9BACT</name>
<reference evidence="2 3" key="1">
    <citation type="submission" date="2019-08" db="EMBL/GenBank/DDBJ databases">
        <title>Archangium and Cystobacter genomes.</title>
        <authorList>
            <person name="Chen I.-C.K."/>
            <person name="Wielgoss S."/>
        </authorList>
    </citation>
    <scope>NUCLEOTIDE SEQUENCE [LARGE SCALE GENOMIC DNA]</scope>
    <source>
        <strain evidence="2 3">Cbm 6</strain>
    </source>
</reference>
<feature type="signal peptide" evidence="1">
    <location>
        <begin position="1"/>
        <end position="25"/>
    </location>
</feature>
<evidence type="ECO:0008006" key="4">
    <source>
        <dbReference type="Google" id="ProtNLM"/>
    </source>
</evidence>
<accession>A0ABY9WL55</accession>
<dbReference type="Proteomes" id="UP001611383">
    <property type="component" value="Chromosome"/>
</dbReference>
<keyword evidence="3" id="KW-1185">Reference proteome</keyword>
<dbReference type="EMBL" id="CP043494">
    <property type="protein sequence ID" value="WNG44567.1"/>
    <property type="molecule type" value="Genomic_DNA"/>
</dbReference>
<evidence type="ECO:0000256" key="1">
    <source>
        <dbReference type="SAM" id="SignalP"/>
    </source>
</evidence>
<feature type="chain" id="PRO_5047392091" description="DUF560 domain-containing protein" evidence="1">
    <location>
        <begin position="26"/>
        <end position="353"/>
    </location>
</feature>
<keyword evidence="1" id="KW-0732">Signal</keyword>
<protein>
    <recommendedName>
        <fullName evidence="4">DUF560 domain-containing protein</fullName>
    </recommendedName>
</protein>
<gene>
    <name evidence="2" type="ORF">F0U60_11030</name>
</gene>
<evidence type="ECO:0000313" key="2">
    <source>
        <dbReference type="EMBL" id="WNG44567.1"/>
    </source>
</evidence>
<sequence>MVRPLKRLFSALVVVLLALAGGAHAADVEGQLRVTGRLMLDGNAPRDFTKGLTSTNTSDLVLSLLAVGEGRYTADRWQVVGRYDGGGRKYLSYPTEDALVQAASLEGSLALGTSLGVGLEGRAKDRRGGSRAYTDLAASAFVEYAPDTQLSLRLRAGAHRFLYHRDTSANFGSPEVGFLARYRLSRRHALTVSGEYGSRRYHTSVRYPPGTTPEWTGRREDGALMASMGYSYKGPLALGLSYSYQETSSNSFGESVQRHRLSGTAGVRLPWKLTLLAQGALGINRYPDGVYLSPEIILLEDDEAQNTLSLKLVRPLSSQMDLEFSYAMYGTRLPRNDLFYFRQVAGLGLTWRP</sequence>
<evidence type="ECO:0000313" key="3">
    <source>
        <dbReference type="Proteomes" id="UP001611383"/>
    </source>
</evidence>